<reference evidence="2" key="1">
    <citation type="journal article" date="2023" name="Front. Plant Sci.">
        <title>Chromosomal-level genome assembly of Melastoma candidum provides insights into trichome evolution.</title>
        <authorList>
            <person name="Zhong Y."/>
            <person name="Wu W."/>
            <person name="Sun C."/>
            <person name="Zou P."/>
            <person name="Liu Y."/>
            <person name="Dai S."/>
            <person name="Zhou R."/>
        </authorList>
    </citation>
    <scope>NUCLEOTIDE SEQUENCE [LARGE SCALE GENOMIC DNA]</scope>
</reference>
<evidence type="ECO:0000313" key="1">
    <source>
        <dbReference type="EMBL" id="KAI4318592.1"/>
    </source>
</evidence>
<name>A0ACB9M3A0_9MYRT</name>
<organism evidence="1 2">
    <name type="scientific">Melastoma candidum</name>
    <dbReference type="NCBI Taxonomy" id="119954"/>
    <lineage>
        <taxon>Eukaryota</taxon>
        <taxon>Viridiplantae</taxon>
        <taxon>Streptophyta</taxon>
        <taxon>Embryophyta</taxon>
        <taxon>Tracheophyta</taxon>
        <taxon>Spermatophyta</taxon>
        <taxon>Magnoliopsida</taxon>
        <taxon>eudicotyledons</taxon>
        <taxon>Gunneridae</taxon>
        <taxon>Pentapetalae</taxon>
        <taxon>rosids</taxon>
        <taxon>malvids</taxon>
        <taxon>Myrtales</taxon>
        <taxon>Melastomataceae</taxon>
        <taxon>Melastomatoideae</taxon>
        <taxon>Melastomateae</taxon>
        <taxon>Melastoma</taxon>
    </lineage>
</organism>
<proteinExistence type="predicted"/>
<sequence>MRLRTILKRQGTVWKSDGEKLILAIQNSVLETPVKGWIMAIVSSLIVYTEVTIKKRPFRNINVQCSLLYIFGMIFNIFAIFCPRFQRCPKQNRHQFVLLTVALPMVMEYADNIVKVYSTLQCFCGNRFGVSPQISPLPRLRCSWSGQIRFSLSSLVVSVSVYVHSVGKVRR</sequence>
<accession>A0ACB9M3A0</accession>
<evidence type="ECO:0000313" key="2">
    <source>
        <dbReference type="Proteomes" id="UP001057402"/>
    </source>
</evidence>
<gene>
    <name evidence="1" type="ORF">MLD38_032273</name>
</gene>
<comment type="caution">
    <text evidence="1">The sequence shown here is derived from an EMBL/GenBank/DDBJ whole genome shotgun (WGS) entry which is preliminary data.</text>
</comment>
<dbReference type="EMBL" id="CM042889">
    <property type="protein sequence ID" value="KAI4318592.1"/>
    <property type="molecule type" value="Genomic_DNA"/>
</dbReference>
<protein>
    <submittedName>
        <fullName evidence="1">Uncharacterized protein</fullName>
    </submittedName>
</protein>
<dbReference type="Proteomes" id="UP001057402">
    <property type="component" value="Chromosome 10"/>
</dbReference>
<keyword evidence="2" id="KW-1185">Reference proteome</keyword>